<keyword evidence="3" id="KW-0547">Nucleotide-binding</keyword>
<dbReference type="PANTHER" id="PTHR46743:SF2">
    <property type="entry name" value="TEICHOIC ACIDS EXPORT ATP-BINDING PROTEIN TAGH"/>
    <property type="match status" value="1"/>
</dbReference>
<dbReference type="GO" id="GO:0016887">
    <property type="term" value="F:ATP hydrolysis activity"/>
    <property type="evidence" value="ECO:0007669"/>
    <property type="project" value="InterPro"/>
</dbReference>
<sequence>MSDVVIDVENLSKQYRIVTARDKGRTFREALTDRISTPIQLVRNVFSADDSSLDTGPDSIWALKDVSFQVKQGEALGIIGRNGAGKTTLLKILSRITEPTEGKAIVRGRVGSLLEVGAGFHSELTGRENVYLSGSILGMKRAEIDRKFDKIVDFAEVEKFIDTPVKRYSTGMYMRLAFAVTANLDPEILFVDEVLAVGDAVFHTKCLAQMSSIIKQGRTVLFVSHNLSAVSSICRKGILLESGKISFSGSARETISFYNDQFAEASQRGIPLSQRKDRTGSEEVKLTNFYIENEAGERIEQIRNGHTIRLIFDFDTKPNQEVENVDFQVLVLLQSGEPLLQFGTRFTGQKFKRVPPKGKFVCEIRKFPLVPGHYRLDAYLVVKETPSDYIKWLTLLDVIDGDFYQSGYCVYEQESKFLVDGTWSCNQIS</sequence>
<dbReference type="PATRIC" id="fig|237368.3.peg.1482"/>
<dbReference type="SUPFAM" id="SSF52540">
    <property type="entry name" value="P-loop containing nucleoside triphosphate hydrolases"/>
    <property type="match status" value="1"/>
</dbReference>
<evidence type="ECO:0000313" key="7">
    <source>
        <dbReference type="Proteomes" id="UP000030652"/>
    </source>
</evidence>
<accession>A0A0B0EPC4</accession>
<gene>
    <name evidence="6" type="primary">wzt</name>
    <name evidence="6" type="ORF">SCABRO_01357</name>
</gene>
<dbReference type="PROSITE" id="PS50893">
    <property type="entry name" value="ABC_TRANSPORTER_2"/>
    <property type="match status" value="1"/>
</dbReference>
<organism evidence="6 7">
    <name type="scientific">Candidatus Scalindua brodae</name>
    <dbReference type="NCBI Taxonomy" id="237368"/>
    <lineage>
        <taxon>Bacteria</taxon>
        <taxon>Pseudomonadati</taxon>
        <taxon>Planctomycetota</taxon>
        <taxon>Candidatus Brocadiia</taxon>
        <taxon>Candidatus Brocadiales</taxon>
        <taxon>Candidatus Scalinduaceae</taxon>
        <taxon>Candidatus Scalindua</taxon>
    </lineage>
</organism>
<dbReference type="AlphaFoldDB" id="A0A0B0EPC4"/>
<dbReference type="InterPro" id="IPR050683">
    <property type="entry name" value="Bact_Polysacc_Export_ATP-bd"/>
</dbReference>
<evidence type="ECO:0000259" key="5">
    <source>
        <dbReference type="PROSITE" id="PS50893"/>
    </source>
</evidence>
<evidence type="ECO:0000256" key="1">
    <source>
        <dbReference type="ARBA" id="ARBA00005417"/>
    </source>
</evidence>
<dbReference type="CDD" id="cd10147">
    <property type="entry name" value="Wzt_C-like"/>
    <property type="match status" value="1"/>
</dbReference>
<dbReference type="InterPro" id="IPR003593">
    <property type="entry name" value="AAA+_ATPase"/>
</dbReference>
<reference evidence="6 7" key="1">
    <citation type="submission" date="2014-10" db="EMBL/GenBank/DDBJ databases">
        <title>Draft genome of anammox bacterium scalindua brodae, obtained using differential coverage binning of sequence data from two enrichment reactors.</title>
        <authorList>
            <person name="Speth D.R."/>
            <person name="Russ L."/>
            <person name="Kartal B."/>
            <person name="Op den Camp H.J."/>
            <person name="Dutilh B.E."/>
            <person name="Jetten M.S."/>
        </authorList>
    </citation>
    <scope>NUCLEOTIDE SEQUENCE [LARGE SCALE GENOMIC DNA]</scope>
    <source>
        <strain evidence="6">RU1</strain>
    </source>
</reference>
<dbReference type="GO" id="GO:0016020">
    <property type="term" value="C:membrane"/>
    <property type="evidence" value="ECO:0007669"/>
    <property type="project" value="InterPro"/>
</dbReference>
<name>A0A0B0EPC4_9BACT</name>
<keyword evidence="4 6" id="KW-0067">ATP-binding</keyword>
<dbReference type="InterPro" id="IPR003439">
    <property type="entry name" value="ABC_transporter-like_ATP-bd"/>
</dbReference>
<dbReference type="PANTHER" id="PTHR46743">
    <property type="entry name" value="TEICHOIC ACIDS EXPORT ATP-BINDING PROTEIN TAGH"/>
    <property type="match status" value="1"/>
</dbReference>
<dbReference type="EMBL" id="JRYO01000085">
    <property type="protein sequence ID" value="KHE92968.1"/>
    <property type="molecule type" value="Genomic_DNA"/>
</dbReference>
<feature type="domain" description="ABC transporter" evidence="5">
    <location>
        <begin position="39"/>
        <end position="267"/>
    </location>
</feature>
<evidence type="ECO:0000256" key="2">
    <source>
        <dbReference type="ARBA" id="ARBA00022448"/>
    </source>
</evidence>
<dbReference type="Proteomes" id="UP000030652">
    <property type="component" value="Unassembled WGS sequence"/>
</dbReference>
<dbReference type="InterPro" id="IPR027417">
    <property type="entry name" value="P-loop_NTPase"/>
</dbReference>
<keyword evidence="2" id="KW-0813">Transport</keyword>
<dbReference type="GO" id="GO:0005524">
    <property type="term" value="F:ATP binding"/>
    <property type="evidence" value="ECO:0007669"/>
    <property type="project" value="UniProtKB-KW"/>
</dbReference>
<dbReference type="CDD" id="cd03220">
    <property type="entry name" value="ABC_KpsT_Wzt"/>
    <property type="match status" value="1"/>
</dbReference>
<evidence type="ECO:0000256" key="4">
    <source>
        <dbReference type="ARBA" id="ARBA00022840"/>
    </source>
</evidence>
<proteinExistence type="inferred from homology"/>
<protein>
    <submittedName>
        <fullName evidence="6">ATP-binding protein Wzt of ABC-transporter involved in LPS biosynthesis</fullName>
    </submittedName>
</protein>
<dbReference type="Pfam" id="PF14524">
    <property type="entry name" value="Wzt_C"/>
    <property type="match status" value="1"/>
</dbReference>
<dbReference type="GO" id="GO:0140359">
    <property type="term" value="F:ABC-type transporter activity"/>
    <property type="evidence" value="ECO:0007669"/>
    <property type="project" value="InterPro"/>
</dbReference>
<dbReference type="InterPro" id="IPR015860">
    <property type="entry name" value="ABC_transpr_TagH-like"/>
</dbReference>
<dbReference type="InterPro" id="IPR029439">
    <property type="entry name" value="Wzt_C"/>
</dbReference>
<dbReference type="Gene3D" id="2.70.50.60">
    <property type="entry name" value="abc- transporter (atp binding component) like domain"/>
    <property type="match status" value="1"/>
</dbReference>
<comment type="similarity">
    <text evidence="1">Belongs to the ABC transporter superfamily.</text>
</comment>
<dbReference type="Pfam" id="PF00005">
    <property type="entry name" value="ABC_tran"/>
    <property type="match status" value="1"/>
</dbReference>
<evidence type="ECO:0000256" key="3">
    <source>
        <dbReference type="ARBA" id="ARBA00022741"/>
    </source>
</evidence>
<dbReference type="eggNOG" id="COG1134">
    <property type="taxonomic scope" value="Bacteria"/>
</dbReference>
<evidence type="ECO:0000313" key="6">
    <source>
        <dbReference type="EMBL" id="KHE92968.1"/>
    </source>
</evidence>
<dbReference type="SMART" id="SM00382">
    <property type="entry name" value="AAA"/>
    <property type="match status" value="1"/>
</dbReference>
<dbReference type="Gene3D" id="3.40.50.300">
    <property type="entry name" value="P-loop containing nucleotide triphosphate hydrolases"/>
    <property type="match status" value="1"/>
</dbReference>
<comment type="caution">
    <text evidence="6">The sequence shown here is derived from an EMBL/GenBank/DDBJ whole genome shotgun (WGS) entry which is preliminary data.</text>
</comment>